<keyword evidence="5" id="KW-0411">Iron-sulfur</keyword>
<keyword evidence="2" id="KW-0479">Metal-binding</keyword>
<keyword evidence="3" id="KW-0560">Oxidoreductase</keyword>
<evidence type="ECO:0000256" key="5">
    <source>
        <dbReference type="ARBA" id="ARBA00023014"/>
    </source>
</evidence>
<dbReference type="InterPro" id="IPR001663">
    <property type="entry name" value="Rng_hydr_dOase-A"/>
</dbReference>
<evidence type="ECO:0000259" key="6">
    <source>
        <dbReference type="PROSITE" id="PS51296"/>
    </source>
</evidence>
<name>A0AAX2SD29_KOCRH</name>
<evidence type="ECO:0000256" key="2">
    <source>
        <dbReference type="ARBA" id="ARBA00022723"/>
    </source>
</evidence>
<keyword evidence="8" id="KW-1185">Reference proteome</keyword>
<protein>
    <recommendedName>
        <fullName evidence="6">Rieske domain-containing protein</fullName>
    </recommendedName>
</protein>
<dbReference type="GO" id="GO:0051537">
    <property type="term" value="F:2 iron, 2 sulfur cluster binding"/>
    <property type="evidence" value="ECO:0007669"/>
    <property type="project" value="UniProtKB-KW"/>
</dbReference>
<dbReference type="PROSITE" id="PS51296">
    <property type="entry name" value="RIESKE"/>
    <property type="match status" value="1"/>
</dbReference>
<dbReference type="SUPFAM" id="SSF50022">
    <property type="entry name" value="ISP domain"/>
    <property type="match status" value="1"/>
</dbReference>
<dbReference type="PANTHER" id="PTHR43756:SF5">
    <property type="entry name" value="CHOLINE MONOOXYGENASE, CHLOROPLASTIC"/>
    <property type="match status" value="1"/>
</dbReference>
<dbReference type="RefSeq" id="WP_135010710.1">
    <property type="nucleotide sequence ID" value="NZ_JAYEXM010000005.1"/>
</dbReference>
<accession>A0AAX2SD29</accession>
<dbReference type="Proteomes" id="UP000298017">
    <property type="component" value="Unassembled WGS sequence"/>
</dbReference>
<sequence>MSWQQVPDAAAAASALAAPSSAVPVRVGDAALVLTRDAAGTLRALSNECPHQGATVCRSAEQGADALECPNHYWVFDLAGTFQGSRLALDMGRTAPPDPAKNLPEVPCREVAGLVEVNV</sequence>
<dbReference type="PANTHER" id="PTHR43756">
    <property type="entry name" value="CHOLINE MONOOXYGENASE, CHLOROPLASTIC"/>
    <property type="match status" value="1"/>
</dbReference>
<dbReference type="GO" id="GO:0046872">
    <property type="term" value="F:metal ion binding"/>
    <property type="evidence" value="ECO:0007669"/>
    <property type="project" value="UniProtKB-KW"/>
</dbReference>
<keyword evidence="1" id="KW-0001">2Fe-2S</keyword>
<evidence type="ECO:0000256" key="4">
    <source>
        <dbReference type="ARBA" id="ARBA00023004"/>
    </source>
</evidence>
<keyword evidence="4" id="KW-0408">Iron</keyword>
<dbReference type="GO" id="GO:0016705">
    <property type="term" value="F:oxidoreductase activity, acting on paired donors, with incorporation or reduction of molecular oxygen"/>
    <property type="evidence" value="ECO:0007669"/>
    <property type="project" value="UniProtKB-ARBA"/>
</dbReference>
<dbReference type="PRINTS" id="PR00090">
    <property type="entry name" value="RNGDIOXGNASE"/>
</dbReference>
<evidence type="ECO:0000256" key="1">
    <source>
        <dbReference type="ARBA" id="ARBA00022714"/>
    </source>
</evidence>
<feature type="domain" description="Rieske" evidence="6">
    <location>
        <begin position="9"/>
        <end position="117"/>
    </location>
</feature>
<dbReference type="InterPro" id="IPR036922">
    <property type="entry name" value="Rieske_2Fe-2S_sf"/>
</dbReference>
<dbReference type="InterPro" id="IPR017941">
    <property type="entry name" value="Rieske_2Fe-2S"/>
</dbReference>
<gene>
    <name evidence="7" type="ORF">E4P33_08300</name>
</gene>
<organism evidence="7 8">
    <name type="scientific">Kocuria rhizophila</name>
    <dbReference type="NCBI Taxonomy" id="72000"/>
    <lineage>
        <taxon>Bacteria</taxon>
        <taxon>Bacillati</taxon>
        <taxon>Actinomycetota</taxon>
        <taxon>Actinomycetes</taxon>
        <taxon>Micrococcales</taxon>
        <taxon>Micrococcaceae</taxon>
        <taxon>Kocuria</taxon>
    </lineage>
</organism>
<evidence type="ECO:0000313" key="7">
    <source>
        <dbReference type="EMBL" id="TFI00658.1"/>
    </source>
</evidence>
<proteinExistence type="predicted"/>
<comment type="caution">
    <text evidence="7">The sequence shown here is derived from an EMBL/GenBank/DDBJ whole genome shotgun (WGS) entry which is preliminary data.</text>
</comment>
<evidence type="ECO:0000313" key="8">
    <source>
        <dbReference type="Proteomes" id="UP000298017"/>
    </source>
</evidence>
<dbReference type="GO" id="GO:0004497">
    <property type="term" value="F:monooxygenase activity"/>
    <property type="evidence" value="ECO:0007669"/>
    <property type="project" value="UniProtKB-ARBA"/>
</dbReference>
<dbReference type="Gene3D" id="2.102.10.10">
    <property type="entry name" value="Rieske [2Fe-2S] iron-sulphur domain"/>
    <property type="match status" value="1"/>
</dbReference>
<evidence type="ECO:0000256" key="3">
    <source>
        <dbReference type="ARBA" id="ARBA00023002"/>
    </source>
</evidence>
<dbReference type="AlphaFoldDB" id="A0AAX2SD29"/>
<dbReference type="EMBL" id="SPNK01000008">
    <property type="protein sequence ID" value="TFI00658.1"/>
    <property type="molecule type" value="Genomic_DNA"/>
</dbReference>
<reference evidence="7 8" key="1">
    <citation type="submission" date="2019-03" db="EMBL/GenBank/DDBJ databases">
        <title>Genome Sequencing and Assembly of Various Microbes Isolated from Alder Root Nodule.</title>
        <authorList>
            <person name="Swanson E."/>
            <person name="Sevigny J.L."/>
            <person name="Pesce C."/>
            <person name="Davis I."/>
            <person name="Kleiner V."/>
            <person name="Tisa L."/>
        </authorList>
    </citation>
    <scope>NUCLEOTIDE SEQUENCE [LARGE SCALE GENOMIC DNA]</scope>
    <source>
        <strain evidence="7 8">4R-31</strain>
    </source>
</reference>
<dbReference type="Pfam" id="PF00355">
    <property type="entry name" value="Rieske"/>
    <property type="match status" value="1"/>
</dbReference>